<reference evidence="1" key="1">
    <citation type="submission" date="2021-11" db="EMBL/GenBank/DDBJ databases">
        <title>Vibrio ZSDE26 sp. nov. and Vibrio ZSDZ34 sp. nov., isolated from coastal seawater in Qingdao.</title>
        <authorList>
            <person name="Zhang P."/>
        </authorList>
    </citation>
    <scope>NUCLEOTIDE SEQUENCE</scope>
    <source>
        <strain evidence="1">ZSDZ34</strain>
    </source>
</reference>
<dbReference type="AlphaFoldDB" id="A0A9X1WDU0"/>
<sequence length="439" mass="47414">MNKTLLSVLLGGSVVLAGCGGDSSSSPGPSPTAQTGQFIDAAVANINYETETLSGVTDENGNYQYEEGETVTFSIGSVTFPPVLASGVVTPLDIADSNDTEDDQVVNIIRFLQTLDTDGDPSNGITISDDVKTAATEDIDFDVSKADFESDSEVLAVIAQGGQESPISALIDESVALSHFEGSLNSFDITFGKFVGTWLISGDNENELLLFTFFEDGTYLHAEIDTDLDGTNPDEINGMEWGEYEVNDQGEFFSETTYFDENGDTGLTDIITSDLTRSQDGATVKFSFSDDGLTLTFNITEYENYVDVSTDTMTFTKLTNNGIVGTWLIAGENENELLMFTFLDDGTYVHAEVDTDLSTAENPSEDNGLEWGSYELNSQTNEMTISFDLPGTTDLNGDTGLSDFADSSDNQLFVTVSGDVMTVRVVEGSDEETLTFYRH</sequence>
<gene>
    <name evidence="1" type="ORF">LNL84_16680</name>
</gene>
<dbReference type="Proteomes" id="UP001139488">
    <property type="component" value="Unassembled WGS sequence"/>
</dbReference>
<evidence type="ECO:0000313" key="2">
    <source>
        <dbReference type="Proteomes" id="UP001139488"/>
    </source>
</evidence>
<accession>A0A9X1WDU0</accession>
<name>A0A9X1WDU0_9VIBR</name>
<evidence type="ECO:0000313" key="1">
    <source>
        <dbReference type="EMBL" id="MCJ2378451.1"/>
    </source>
</evidence>
<protein>
    <submittedName>
        <fullName evidence="1">Uncharacterized protein</fullName>
    </submittedName>
</protein>
<keyword evidence="2" id="KW-1185">Reference proteome</keyword>
<dbReference type="RefSeq" id="WP_244358770.1">
    <property type="nucleotide sequence ID" value="NZ_JAJNNZ010000017.1"/>
</dbReference>
<proteinExistence type="predicted"/>
<dbReference type="PROSITE" id="PS51257">
    <property type="entry name" value="PROKAR_LIPOPROTEIN"/>
    <property type="match status" value="1"/>
</dbReference>
<organism evidence="1 2">
    <name type="scientific">Vibrio gelatinilyticus</name>
    <dbReference type="NCBI Taxonomy" id="2893468"/>
    <lineage>
        <taxon>Bacteria</taxon>
        <taxon>Pseudomonadati</taxon>
        <taxon>Pseudomonadota</taxon>
        <taxon>Gammaproteobacteria</taxon>
        <taxon>Vibrionales</taxon>
        <taxon>Vibrionaceae</taxon>
        <taxon>Vibrio</taxon>
    </lineage>
</organism>
<comment type="caution">
    <text evidence="1">The sequence shown here is derived from an EMBL/GenBank/DDBJ whole genome shotgun (WGS) entry which is preliminary data.</text>
</comment>
<dbReference type="EMBL" id="JAJNNZ010000017">
    <property type="protein sequence ID" value="MCJ2378451.1"/>
    <property type="molecule type" value="Genomic_DNA"/>
</dbReference>